<protein>
    <recommendedName>
        <fullName evidence="3 8">Mannan endo-1,6-alpha-mannosidase</fullName>
        <ecNumber evidence="3 8">3.2.1.101</ecNumber>
    </recommendedName>
</protein>
<feature type="signal peptide" evidence="11">
    <location>
        <begin position="1"/>
        <end position="20"/>
    </location>
</feature>
<feature type="region of interest" description="Disordered" evidence="9">
    <location>
        <begin position="412"/>
        <end position="431"/>
    </location>
</feature>
<keyword evidence="4 11" id="KW-0732">Signal</keyword>
<keyword evidence="10" id="KW-0472">Membrane</keyword>
<dbReference type="PIRSF" id="PIRSF016302">
    <property type="entry name" value="Man_a_manosd"/>
    <property type="match status" value="1"/>
</dbReference>
<evidence type="ECO:0000256" key="6">
    <source>
        <dbReference type="ARBA" id="ARBA00023180"/>
    </source>
</evidence>
<dbReference type="GO" id="GO:0016787">
    <property type="term" value="F:hydrolase activity"/>
    <property type="evidence" value="ECO:0007669"/>
    <property type="project" value="UniProtKB-KW"/>
</dbReference>
<dbReference type="EC" id="3.2.1.101" evidence="3 8"/>
<proteinExistence type="inferred from homology"/>
<feature type="compositionally biased region" description="Polar residues" evidence="9">
    <location>
        <begin position="412"/>
        <end position="423"/>
    </location>
</feature>
<feature type="chain" id="PRO_5047364260" description="Mannan endo-1,6-alpha-mannosidase" evidence="11">
    <location>
        <begin position="21"/>
        <end position="466"/>
    </location>
</feature>
<keyword evidence="6" id="KW-0325">Glycoprotein</keyword>
<name>A0ABR1U2V2_9PEZI</name>
<feature type="transmembrane region" description="Helical" evidence="10">
    <location>
        <begin position="444"/>
        <end position="464"/>
    </location>
</feature>
<keyword evidence="13" id="KW-1185">Reference proteome</keyword>
<keyword evidence="10" id="KW-0812">Transmembrane</keyword>
<comment type="catalytic activity">
    <reaction evidence="1 8">
        <text>Random hydrolysis of (1-&gt;6)-alpha-D-mannosidic linkages in unbranched (1-&gt;6)-mannans.</text>
        <dbReference type="EC" id="3.2.1.101"/>
    </reaction>
</comment>
<evidence type="ECO:0000256" key="11">
    <source>
        <dbReference type="SAM" id="SignalP"/>
    </source>
</evidence>
<dbReference type="SUPFAM" id="SSF48208">
    <property type="entry name" value="Six-hairpin glycosidases"/>
    <property type="match status" value="1"/>
</dbReference>
<keyword evidence="7 8" id="KW-0326">Glycosidase</keyword>
<dbReference type="EMBL" id="JAQQWM010000008">
    <property type="protein sequence ID" value="KAK8053233.1"/>
    <property type="molecule type" value="Genomic_DNA"/>
</dbReference>
<evidence type="ECO:0000313" key="12">
    <source>
        <dbReference type="EMBL" id="KAK8053233.1"/>
    </source>
</evidence>
<evidence type="ECO:0000256" key="5">
    <source>
        <dbReference type="ARBA" id="ARBA00022801"/>
    </source>
</evidence>
<dbReference type="Pfam" id="PF03663">
    <property type="entry name" value="Glyco_hydro_76"/>
    <property type="match status" value="1"/>
</dbReference>
<gene>
    <name evidence="12" type="ORF">PG996_012534</name>
</gene>
<dbReference type="PANTHER" id="PTHR12145:SF36">
    <property type="entry name" value="MANNAN ENDO-1,6-ALPHA-MANNOSIDASE DCW1"/>
    <property type="match status" value="1"/>
</dbReference>
<evidence type="ECO:0000256" key="8">
    <source>
        <dbReference type="PIRNR" id="PIRNR016302"/>
    </source>
</evidence>
<accession>A0ABR1U2V2</accession>
<dbReference type="Proteomes" id="UP001446871">
    <property type="component" value="Unassembled WGS sequence"/>
</dbReference>
<evidence type="ECO:0000256" key="9">
    <source>
        <dbReference type="SAM" id="MobiDB-lite"/>
    </source>
</evidence>
<comment type="similarity">
    <text evidence="2 8">Belongs to the glycosyl hydrolase 76 family.</text>
</comment>
<organism evidence="12 13">
    <name type="scientific">Apiospora saccharicola</name>
    <dbReference type="NCBI Taxonomy" id="335842"/>
    <lineage>
        <taxon>Eukaryota</taxon>
        <taxon>Fungi</taxon>
        <taxon>Dikarya</taxon>
        <taxon>Ascomycota</taxon>
        <taxon>Pezizomycotina</taxon>
        <taxon>Sordariomycetes</taxon>
        <taxon>Xylariomycetidae</taxon>
        <taxon>Amphisphaeriales</taxon>
        <taxon>Apiosporaceae</taxon>
        <taxon>Apiospora</taxon>
    </lineage>
</organism>
<evidence type="ECO:0000313" key="13">
    <source>
        <dbReference type="Proteomes" id="UP001446871"/>
    </source>
</evidence>
<evidence type="ECO:0000256" key="4">
    <source>
        <dbReference type="ARBA" id="ARBA00022729"/>
    </source>
</evidence>
<evidence type="ECO:0000256" key="1">
    <source>
        <dbReference type="ARBA" id="ARBA00001452"/>
    </source>
</evidence>
<dbReference type="InterPro" id="IPR008928">
    <property type="entry name" value="6-hairpin_glycosidase_sf"/>
</dbReference>
<dbReference type="InterPro" id="IPR014480">
    <property type="entry name" value="Mannan-1_6-alpha_mannosidase"/>
</dbReference>
<reference evidence="12 13" key="1">
    <citation type="submission" date="2023-01" db="EMBL/GenBank/DDBJ databases">
        <title>Analysis of 21 Apiospora genomes using comparative genomics revels a genus with tremendous synthesis potential of carbohydrate active enzymes and secondary metabolites.</title>
        <authorList>
            <person name="Sorensen T."/>
        </authorList>
    </citation>
    <scope>NUCLEOTIDE SEQUENCE [LARGE SCALE GENOMIC DNA]</scope>
    <source>
        <strain evidence="12 13">CBS 83171</strain>
    </source>
</reference>
<sequence>MHFAASTLACLSALVGVSNGALDVDFSSKDSIKQAAKLVATDLMSFYKGDQPGMLPGMLPGPASTTGQRDLYFWWQSGAMWGTMIDYWHYTGDETWNDKVIFGLLGQAGENHDFNPSNWSLQMGNDDQAFWGMASLGAAETKFKDPPSDQPQWLALTQAVWNEQQKRLTTGFDKDCNGGLHWQVFSGNQGYDYKNTISNGAFFNMGARLALYSDNKTYADIAAETWEWVQGVGLVDKDWNVYDGANTGPDPETGKERNCTNINKLQYSYNAAVMIQGAAVMYKYTKDDIWAQRVQSLTKRTIEFFFPNGTAYEPTCEHALCTMDATSFKGYLHRWLGYAVQMVPAIRDEVMPVLQSSARAAVKTCTGGDNGRMCGFRWSSGAFDNEVGAGQQMNVLGALSVLLIDDAPPLVTSQNGGTSQGNPNAGAKDRNPAELRDVTQGDKVGAGFVTLFLLLAGIGTYLWMDF</sequence>
<dbReference type="Gene3D" id="1.50.10.20">
    <property type="match status" value="1"/>
</dbReference>
<dbReference type="PANTHER" id="PTHR12145">
    <property type="entry name" value="MANNAN ENDO-1,6-ALPHA-MANNOSIDASE DCW1"/>
    <property type="match status" value="1"/>
</dbReference>
<comment type="caution">
    <text evidence="12">The sequence shown here is derived from an EMBL/GenBank/DDBJ whole genome shotgun (WGS) entry which is preliminary data.</text>
</comment>
<keyword evidence="10" id="KW-1133">Transmembrane helix</keyword>
<evidence type="ECO:0000256" key="2">
    <source>
        <dbReference type="ARBA" id="ARBA00009699"/>
    </source>
</evidence>
<evidence type="ECO:0000256" key="3">
    <source>
        <dbReference type="ARBA" id="ARBA00012350"/>
    </source>
</evidence>
<keyword evidence="5 8" id="KW-0378">Hydrolase</keyword>
<dbReference type="InterPro" id="IPR005198">
    <property type="entry name" value="Glyco_hydro_76"/>
</dbReference>
<evidence type="ECO:0000256" key="10">
    <source>
        <dbReference type="SAM" id="Phobius"/>
    </source>
</evidence>
<evidence type="ECO:0000256" key="7">
    <source>
        <dbReference type="ARBA" id="ARBA00023295"/>
    </source>
</evidence>